<evidence type="ECO:0000256" key="13">
    <source>
        <dbReference type="ARBA" id="ARBA00030071"/>
    </source>
</evidence>
<evidence type="ECO:0000256" key="12">
    <source>
        <dbReference type="ARBA" id="ARBA00025694"/>
    </source>
</evidence>
<evidence type="ECO:0000256" key="14">
    <source>
        <dbReference type="ARBA" id="ARBA00030211"/>
    </source>
</evidence>
<evidence type="ECO:0000256" key="10">
    <source>
        <dbReference type="ARBA" id="ARBA00023002"/>
    </source>
</evidence>
<evidence type="ECO:0000256" key="4">
    <source>
        <dbReference type="ARBA" id="ARBA00014689"/>
    </source>
</evidence>
<evidence type="ECO:0000256" key="16">
    <source>
        <dbReference type="ARBA" id="ARBA00032185"/>
    </source>
</evidence>
<dbReference type="AlphaFoldDB" id="A0A2T6AUD3"/>
<keyword evidence="9 17" id="KW-1133">Transmembrane helix</keyword>
<comment type="caution">
    <text evidence="18">The sequence shown here is derived from an EMBL/GenBank/DDBJ whole genome shotgun (WGS) entry which is preliminary data.</text>
</comment>
<evidence type="ECO:0000256" key="3">
    <source>
        <dbReference type="ARBA" id="ARBA00011700"/>
    </source>
</evidence>
<dbReference type="PANTHER" id="PTHR36835:SF1">
    <property type="entry name" value="CYTOCHROME BO(3) UBIQUINOL OXIDASE SUBUNIT 4"/>
    <property type="match status" value="1"/>
</dbReference>
<keyword evidence="7 17" id="KW-0812">Transmembrane</keyword>
<evidence type="ECO:0000256" key="1">
    <source>
        <dbReference type="ARBA" id="ARBA00004651"/>
    </source>
</evidence>
<comment type="function">
    <text evidence="12">Cytochrome bo(3) ubiquinol terminal oxidase is the component of the aerobic respiratory chain of E.coli that predominates when cells are grown at high aeration. Has proton pump activity across the membrane in addition to electron transfer, pumping 2 protons/electron.</text>
</comment>
<keyword evidence="11 17" id="KW-0472">Membrane</keyword>
<proteinExistence type="inferred from homology"/>
<feature type="transmembrane region" description="Helical" evidence="17">
    <location>
        <begin position="40"/>
        <end position="63"/>
    </location>
</feature>
<dbReference type="GO" id="GO:0015078">
    <property type="term" value="F:proton transmembrane transporter activity"/>
    <property type="evidence" value="ECO:0007669"/>
    <property type="project" value="TreeGrafter"/>
</dbReference>
<keyword evidence="8" id="KW-0249">Electron transport</keyword>
<protein>
    <recommendedName>
        <fullName evidence="4">Cytochrome bo(3) ubiquinol oxidase subunit 4</fullName>
    </recommendedName>
    <alternativeName>
        <fullName evidence="16">Cytochrome o ubiquinol oxidase subunit 4</fullName>
    </alternativeName>
    <alternativeName>
        <fullName evidence="13">Oxidase bo(3) subunit 4</fullName>
    </alternativeName>
    <alternativeName>
        <fullName evidence="14">Ubiquinol oxidase polypeptide IV</fullName>
    </alternativeName>
    <alternativeName>
        <fullName evidence="15">Ubiquinol oxidase subunit 4</fullName>
    </alternativeName>
</protein>
<gene>
    <name evidence="18" type="ORF">C8N44_11247</name>
</gene>
<evidence type="ECO:0000256" key="11">
    <source>
        <dbReference type="ARBA" id="ARBA00023136"/>
    </source>
</evidence>
<dbReference type="EMBL" id="QBKN01000012">
    <property type="protein sequence ID" value="PTX47423.1"/>
    <property type="molecule type" value="Genomic_DNA"/>
</dbReference>
<reference evidence="18 19" key="1">
    <citation type="submission" date="2018-04" db="EMBL/GenBank/DDBJ databases">
        <title>Genomic Encyclopedia of Archaeal and Bacterial Type Strains, Phase II (KMG-II): from individual species to whole genera.</title>
        <authorList>
            <person name="Goeker M."/>
        </authorList>
    </citation>
    <scope>NUCLEOTIDE SEQUENCE [LARGE SCALE GENOMIC DNA]</scope>
    <source>
        <strain evidence="18 19">DSM 29329</strain>
    </source>
</reference>
<evidence type="ECO:0000256" key="15">
    <source>
        <dbReference type="ARBA" id="ARBA00031887"/>
    </source>
</evidence>
<evidence type="ECO:0000256" key="9">
    <source>
        <dbReference type="ARBA" id="ARBA00022989"/>
    </source>
</evidence>
<keyword evidence="6" id="KW-1003">Cell membrane</keyword>
<dbReference type="GO" id="GO:0019646">
    <property type="term" value="P:aerobic electron transport chain"/>
    <property type="evidence" value="ECO:0007669"/>
    <property type="project" value="TreeGrafter"/>
</dbReference>
<dbReference type="Pfam" id="PF03626">
    <property type="entry name" value="COX4_pro"/>
    <property type="match status" value="1"/>
</dbReference>
<accession>A0A2T6AUD3</accession>
<dbReference type="NCBIfam" id="TIGR02847">
    <property type="entry name" value="CyoD"/>
    <property type="match status" value="1"/>
</dbReference>
<comment type="subcellular location">
    <subcellularLocation>
        <location evidence="1">Cell membrane</location>
        <topology evidence="1">Multi-pass membrane protein</topology>
    </subcellularLocation>
</comment>
<dbReference type="InterPro" id="IPR050968">
    <property type="entry name" value="Cytochrome_c_oxidase_bac_sub4"/>
</dbReference>
<dbReference type="GO" id="GO:0009319">
    <property type="term" value="C:cytochrome o ubiquinol oxidase complex"/>
    <property type="evidence" value="ECO:0007669"/>
    <property type="project" value="TreeGrafter"/>
</dbReference>
<evidence type="ECO:0000256" key="6">
    <source>
        <dbReference type="ARBA" id="ARBA00022475"/>
    </source>
</evidence>
<dbReference type="GO" id="GO:0005886">
    <property type="term" value="C:plasma membrane"/>
    <property type="evidence" value="ECO:0007669"/>
    <property type="project" value="UniProtKB-SubCell"/>
</dbReference>
<evidence type="ECO:0000256" key="5">
    <source>
        <dbReference type="ARBA" id="ARBA00022448"/>
    </source>
</evidence>
<feature type="transmembrane region" description="Helical" evidence="17">
    <location>
        <begin position="75"/>
        <end position="97"/>
    </location>
</feature>
<dbReference type="GO" id="GO:0015990">
    <property type="term" value="P:electron transport coupled proton transport"/>
    <property type="evidence" value="ECO:0007669"/>
    <property type="project" value="InterPro"/>
</dbReference>
<evidence type="ECO:0000256" key="17">
    <source>
        <dbReference type="SAM" id="Phobius"/>
    </source>
</evidence>
<keyword evidence="10" id="KW-0560">Oxidoreductase</keyword>
<keyword evidence="19" id="KW-1185">Reference proteome</keyword>
<evidence type="ECO:0000256" key="2">
    <source>
        <dbReference type="ARBA" id="ARBA00008079"/>
    </source>
</evidence>
<comment type="subunit">
    <text evidence="3">Heterooctamer of two A chains, two B chains, two C chains and two D chains.</text>
</comment>
<evidence type="ECO:0000313" key="19">
    <source>
        <dbReference type="Proteomes" id="UP000244069"/>
    </source>
</evidence>
<name>A0A2T6AUD3_9RHOB</name>
<evidence type="ECO:0000313" key="18">
    <source>
        <dbReference type="EMBL" id="PTX47423.1"/>
    </source>
</evidence>
<dbReference type="GO" id="GO:0009486">
    <property type="term" value="F:cytochrome bo3 ubiquinol oxidase activity"/>
    <property type="evidence" value="ECO:0007669"/>
    <property type="project" value="InterPro"/>
</dbReference>
<sequence length="104" mass="11660">MKHSGPEERRERGFYTLGLGLSVVLTVASFASVMTGILPSAWVIPALVVLALAQIVVQLRYFLHIDFTHQKREDLQLLLFTVLLLAIMAFGTLWVMADLGDRMM</sequence>
<evidence type="ECO:0000256" key="8">
    <source>
        <dbReference type="ARBA" id="ARBA00022982"/>
    </source>
</evidence>
<dbReference type="Proteomes" id="UP000244069">
    <property type="component" value="Unassembled WGS sequence"/>
</dbReference>
<organism evidence="18 19">
    <name type="scientific">Allosediminivita pacifica</name>
    <dbReference type="NCBI Taxonomy" id="1267769"/>
    <lineage>
        <taxon>Bacteria</taxon>
        <taxon>Pseudomonadati</taxon>
        <taxon>Pseudomonadota</taxon>
        <taxon>Alphaproteobacteria</taxon>
        <taxon>Rhodobacterales</taxon>
        <taxon>Paracoccaceae</taxon>
        <taxon>Allosediminivita</taxon>
    </lineage>
</organism>
<dbReference type="InterPro" id="IPR014210">
    <property type="entry name" value="Cyt_o_ubiqinol_oxidase_su4"/>
</dbReference>
<comment type="similarity">
    <text evidence="2">Belongs to the cytochrome c oxidase bacterial subunit 4 family.</text>
</comment>
<keyword evidence="5" id="KW-0813">Transport</keyword>
<dbReference type="InterPro" id="IPR005171">
    <property type="entry name" value="Cyt_c_oxidase_su4_prok"/>
</dbReference>
<dbReference type="PANTHER" id="PTHR36835">
    <property type="entry name" value="CYTOCHROME BO(3) UBIQUINOL OXIDASE SUBUNIT 4"/>
    <property type="match status" value="1"/>
</dbReference>
<feature type="transmembrane region" description="Helical" evidence="17">
    <location>
        <begin position="12"/>
        <end position="34"/>
    </location>
</feature>
<evidence type="ECO:0000256" key="7">
    <source>
        <dbReference type="ARBA" id="ARBA00022692"/>
    </source>
</evidence>
<dbReference type="RefSeq" id="WP_107976413.1">
    <property type="nucleotide sequence ID" value="NZ_BMEZ01000014.1"/>
</dbReference>